<feature type="region of interest" description="Disordered" evidence="6">
    <location>
        <begin position="1"/>
        <end position="39"/>
    </location>
</feature>
<comment type="subcellular location">
    <subcellularLocation>
        <location evidence="2">Nucleus</location>
        <location evidence="2">Nucleolus</location>
    </subcellularLocation>
</comment>
<feature type="region of interest" description="Disordered" evidence="6">
    <location>
        <begin position="135"/>
        <end position="160"/>
    </location>
</feature>
<evidence type="ECO:0000256" key="2">
    <source>
        <dbReference type="ARBA" id="ARBA00004604"/>
    </source>
</evidence>
<dbReference type="PANTHER" id="PTHR13243">
    <property type="entry name" value="HSPC111 PROTEIN-RELATED"/>
    <property type="match status" value="1"/>
</dbReference>
<evidence type="ECO:0000256" key="4">
    <source>
        <dbReference type="ARBA" id="ARBA00015522"/>
    </source>
</evidence>
<dbReference type="Pfam" id="PF09420">
    <property type="entry name" value="Nop16"/>
    <property type="match status" value="1"/>
</dbReference>
<dbReference type="InterPro" id="IPR019002">
    <property type="entry name" value="Ribosome_biogenesis_Nop16"/>
</dbReference>
<evidence type="ECO:0000313" key="8">
    <source>
        <dbReference type="Proteomes" id="UP001556367"/>
    </source>
</evidence>
<dbReference type="Proteomes" id="UP001556367">
    <property type="component" value="Unassembled WGS sequence"/>
</dbReference>
<accession>A0ABR3IVQ3</accession>
<evidence type="ECO:0000256" key="3">
    <source>
        <dbReference type="ARBA" id="ARBA00008479"/>
    </source>
</evidence>
<feature type="compositionally biased region" description="Low complexity" evidence="6">
    <location>
        <begin position="94"/>
        <end position="115"/>
    </location>
</feature>
<comment type="function">
    <text evidence="1">Involved in the biogenesis of the 60S ribosomal subunit.</text>
</comment>
<feature type="compositionally biased region" description="Basic residues" evidence="6">
    <location>
        <begin position="1"/>
        <end position="11"/>
    </location>
</feature>
<proteinExistence type="inferred from homology"/>
<dbReference type="PANTHER" id="PTHR13243:SF1">
    <property type="entry name" value="NUCLEOLAR PROTEIN 16"/>
    <property type="match status" value="1"/>
</dbReference>
<feature type="region of interest" description="Disordered" evidence="6">
    <location>
        <begin position="71"/>
        <end position="117"/>
    </location>
</feature>
<evidence type="ECO:0000313" key="7">
    <source>
        <dbReference type="EMBL" id="KAL0947397.1"/>
    </source>
</evidence>
<name>A0ABR3IVQ3_9AGAR</name>
<evidence type="ECO:0000256" key="1">
    <source>
        <dbReference type="ARBA" id="ARBA00002889"/>
    </source>
</evidence>
<evidence type="ECO:0000256" key="5">
    <source>
        <dbReference type="ARBA" id="ARBA00023242"/>
    </source>
</evidence>
<protein>
    <recommendedName>
        <fullName evidence="4">Nucleolar protein 16</fullName>
    </recommendedName>
</protein>
<evidence type="ECO:0000256" key="6">
    <source>
        <dbReference type="SAM" id="MobiDB-lite"/>
    </source>
</evidence>
<keyword evidence="5" id="KW-0539">Nucleus</keyword>
<sequence length="283" mass="30764">MANPRQRRKTRSSSYKPVSHSRRAKKLLKKTPPIRGPKVLQDAWDNHKTVRQNYAALGLIHSLNPTASGGTECPLVPRAAEPKPNTPGVTTSESQNAASHNDAAQNADDAPAPAAIPRGHARIVRDEAGNVLRVEYAAEDEEEEEQQQRRKTADKDMEGDVDMEALEPKLDERASRAWVGGLGTSTSTHKAVRGRVEKEEGGVVQALEKIGVRTSANNGRTISAPLSLAGPRHASAGERAYLQRLVDKYGKEDVAGMARDRRLNGEQRTAGELGRSLKRIGLV</sequence>
<organism evidence="7 8">
    <name type="scientific">Hohenbuehelia grisea</name>
    <dbReference type="NCBI Taxonomy" id="104357"/>
    <lineage>
        <taxon>Eukaryota</taxon>
        <taxon>Fungi</taxon>
        <taxon>Dikarya</taxon>
        <taxon>Basidiomycota</taxon>
        <taxon>Agaricomycotina</taxon>
        <taxon>Agaricomycetes</taxon>
        <taxon>Agaricomycetidae</taxon>
        <taxon>Agaricales</taxon>
        <taxon>Pleurotineae</taxon>
        <taxon>Pleurotaceae</taxon>
        <taxon>Hohenbuehelia</taxon>
    </lineage>
</organism>
<comment type="caution">
    <text evidence="7">The sequence shown here is derived from an EMBL/GenBank/DDBJ whole genome shotgun (WGS) entry which is preliminary data.</text>
</comment>
<feature type="compositionally biased region" description="Basic residues" evidence="6">
    <location>
        <begin position="19"/>
        <end position="29"/>
    </location>
</feature>
<keyword evidence="8" id="KW-1185">Reference proteome</keyword>
<feature type="compositionally biased region" description="Basic and acidic residues" evidence="6">
    <location>
        <begin position="146"/>
        <end position="158"/>
    </location>
</feature>
<dbReference type="EMBL" id="JASNQZ010000015">
    <property type="protein sequence ID" value="KAL0947397.1"/>
    <property type="molecule type" value="Genomic_DNA"/>
</dbReference>
<reference evidence="8" key="1">
    <citation type="submission" date="2024-06" db="EMBL/GenBank/DDBJ databases">
        <title>Multi-omics analyses provide insights into the biosynthesis of the anticancer antibiotic pleurotin in Hohenbuehelia grisea.</title>
        <authorList>
            <person name="Weaver J.A."/>
            <person name="Alberti F."/>
        </authorList>
    </citation>
    <scope>NUCLEOTIDE SEQUENCE [LARGE SCALE GENOMIC DNA]</scope>
    <source>
        <strain evidence="8">T-177</strain>
    </source>
</reference>
<comment type="similarity">
    <text evidence="3">Belongs to the NOP16 family.</text>
</comment>
<gene>
    <name evidence="7" type="ORF">HGRIS_013510</name>
</gene>